<evidence type="ECO:0000313" key="2">
    <source>
        <dbReference type="EMBL" id="KAF1013662.1"/>
    </source>
</evidence>
<keyword evidence="1" id="KW-0472">Membrane</keyword>
<evidence type="ECO:0000256" key="1">
    <source>
        <dbReference type="SAM" id="Phobius"/>
    </source>
</evidence>
<evidence type="ECO:0000313" key="3">
    <source>
        <dbReference type="Proteomes" id="UP000490535"/>
    </source>
</evidence>
<sequence length="80" mass="9816">MEEHKNIRLKLKRALEEVCSELVFVIFFSLFPITYFAYFAFGFGVLFLILPFWVIFYYCVKKYWIKRKIFDKSQKIVVKK</sequence>
<feature type="transmembrane region" description="Helical" evidence="1">
    <location>
        <begin position="14"/>
        <end position="31"/>
    </location>
</feature>
<gene>
    <name evidence="2" type="ORF">GAK29_04706</name>
</gene>
<reference evidence="3" key="1">
    <citation type="journal article" date="2020" name="MBio">
        <title>Horizontal gene transfer to a defensive symbiont with a reduced genome amongst a multipartite beetle microbiome.</title>
        <authorList>
            <person name="Waterworth S.C."/>
            <person name="Florez L.V."/>
            <person name="Rees E.R."/>
            <person name="Hertweck C."/>
            <person name="Kaltenpoth M."/>
            <person name="Kwan J.C."/>
        </authorList>
    </citation>
    <scope>NUCLEOTIDE SEQUENCE [LARGE SCALE GENOMIC DNA]</scope>
</reference>
<proteinExistence type="predicted"/>
<protein>
    <submittedName>
        <fullName evidence="2">Uncharacterized protein</fullName>
    </submittedName>
</protein>
<organism evidence="2 3">
    <name type="scientific">Acinetobacter bereziniae</name>
    <name type="common">Acinetobacter genomosp. 10</name>
    <dbReference type="NCBI Taxonomy" id="106648"/>
    <lineage>
        <taxon>Bacteria</taxon>
        <taxon>Pseudomonadati</taxon>
        <taxon>Pseudomonadota</taxon>
        <taxon>Gammaproteobacteria</taxon>
        <taxon>Moraxellales</taxon>
        <taxon>Moraxellaceae</taxon>
        <taxon>Acinetobacter</taxon>
    </lineage>
</organism>
<accession>A0A833PAM1</accession>
<dbReference type="EMBL" id="WNDP01000238">
    <property type="protein sequence ID" value="KAF1013662.1"/>
    <property type="molecule type" value="Genomic_DNA"/>
</dbReference>
<name>A0A833PAM1_ACIBZ</name>
<dbReference type="AlphaFoldDB" id="A0A833PAM1"/>
<comment type="caution">
    <text evidence="2">The sequence shown here is derived from an EMBL/GenBank/DDBJ whole genome shotgun (WGS) entry which is preliminary data.</text>
</comment>
<feature type="transmembrane region" description="Helical" evidence="1">
    <location>
        <begin position="37"/>
        <end position="60"/>
    </location>
</feature>
<dbReference type="Proteomes" id="UP000490535">
    <property type="component" value="Unassembled WGS sequence"/>
</dbReference>
<keyword evidence="1" id="KW-1133">Transmembrane helix</keyword>
<keyword evidence="1" id="KW-0812">Transmembrane</keyword>